<dbReference type="EMBL" id="CM020618">
    <property type="protein sequence ID" value="KAK1857406.1"/>
    <property type="molecule type" value="Genomic_DNA"/>
</dbReference>
<dbReference type="Proteomes" id="UP000798662">
    <property type="component" value="Chromosome 1"/>
</dbReference>
<organism evidence="1 2">
    <name type="scientific">Pyropia yezoensis</name>
    <name type="common">Susabi-nori</name>
    <name type="synonym">Porphyra yezoensis</name>
    <dbReference type="NCBI Taxonomy" id="2788"/>
    <lineage>
        <taxon>Eukaryota</taxon>
        <taxon>Rhodophyta</taxon>
        <taxon>Bangiophyceae</taxon>
        <taxon>Bangiales</taxon>
        <taxon>Bangiaceae</taxon>
        <taxon>Pyropia</taxon>
    </lineage>
</organism>
<sequence length="486" mass="49007">MPLWRPCADAAAAVAFAADVAAVRGGLPLDVDGVVVRLDDAAAAAAAGATARSPRAPVALKFAAAAGVTRLVGVDHQVSRAGVLLPVAVLAPPLSLGGVSVARATLHNYGHAGAGRLGEAVGALVTVARGGTSSPRLSPSTRRRRGGVPVVPSPRALRVDPRCMSLTGTAAAVAMAPTGRRKRSPTARRPPGTRPTRPPPPPRRRGGGGAVHERRRLCRAGGWAGGPLWPPRLHGHPRPRRRYRAAAGRRGPHRLPRRPLRPHRQRPHRRGHPGAGRANCGGAADCGGAAGVLGGPGGVDAGLMAAAQVAEVLVALSAVGLSLVAGAPASAPPPPTPRPPHTCPPPCSAPLLAASHAPRPPLAAGRDAGPSARRRTSGRGGTFVGGDPLDHSGGHLQMSPPPPFFLPLSSPHWLAPAPPLPPPPSLPPLSAAPPLAGAGTPPRLPLSLPSPAPGPPSPSPPRLRPAAPPAPWAPLSTRWVPLASAS</sequence>
<evidence type="ECO:0000313" key="1">
    <source>
        <dbReference type="EMBL" id="KAK1857406.1"/>
    </source>
</evidence>
<reference evidence="1" key="1">
    <citation type="submission" date="2019-11" db="EMBL/GenBank/DDBJ databases">
        <title>Nori genome reveals adaptations in red seaweeds to the harsh intertidal environment.</title>
        <authorList>
            <person name="Wang D."/>
            <person name="Mao Y."/>
        </authorList>
    </citation>
    <scope>NUCLEOTIDE SEQUENCE</scope>
    <source>
        <tissue evidence="1">Gametophyte</tissue>
    </source>
</reference>
<keyword evidence="2" id="KW-1185">Reference proteome</keyword>
<gene>
    <name evidence="1" type="ORF">I4F81_000025</name>
</gene>
<protein>
    <submittedName>
        <fullName evidence="1">Uncharacterized protein</fullName>
    </submittedName>
</protein>
<comment type="caution">
    <text evidence="1">The sequence shown here is derived from an EMBL/GenBank/DDBJ whole genome shotgun (WGS) entry which is preliminary data.</text>
</comment>
<accession>A0ACC3BIQ6</accession>
<evidence type="ECO:0000313" key="2">
    <source>
        <dbReference type="Proteomes" id="UP000798662"/>
    </source>
</evidence>
<name>A0ACC3BIQ6_PYRYE</name>
<proteinExistence type="predicted"/>